<evidence type="ECO:0000313" key="9">
    <source>
        <dbReference type="EMBL" id="RAK57109.1"/>
    </source>
</evidence>
<keyword evidence="10" id="KW-1185">Reference proteome</keyword>
<dbReference type="GO" id="GO:0004180">
    <property type="term" value="F:carboxypeptidase activity"/>
    <property type="evidence" value="ECO:0007669"/>
    <property type="project" value="UniProtKB-ARBA"/>
</dbReference>
<dbReference type="InterPro" id="IPR002477">
    <property type="entry name" value="Peptidoglycan-bd-like"/>
</dbReference>
<evidence type="ECO:0000256" key="7">
    <source>
        <dbReference type="PROSITE-ProRule" id="PRU01373"/>
    </source>
</evidence>
<name>A0A328ARE1_9CAUL</name>
<evidence type="ECO:0000256" key="2">
    <source>
        <dbReference type="ARBA" id="ARBA00005992"/>
    </source>
</evidence>
<dbReference type="GO" id="GO:0071555">
    <property type="term" value="P:cell wall organization"/>
    <property type="evidence" value="ECO:0007669"/>
    <property type="project" value="UniProtKB-UniRule"/>
</dbReference>
<dbReference type="GO" id="GO:0016740">
    <property type="term" value="F:transferase activity"/>
    <property type="evidence" value="ECO:0007669"/>
    <property type="project" value="UniProtKB-KW"/>
</dbReference>
<keyword evidence="3" id="KW-0808">Transferase</keyword>
<dbReference type="InterPro" id="IPR038063">
    <property type="entry name" value="Transpep_catalytic_dom"/>
</dbReference>
<dbReference type="RefSeq" id="WP_111513561.1">
    <property type="nucleotide sequence ID" value="NZ_QFYR01000001.1"/>
</dbReference>
<dbReference type="SUPFAM" id="SSF47090">
    <property type="entry name" value="PGBD-like"/>
    <property type="match status" value="1"/>
</dbReference>
<reference evidence="10" key="1">
    <citation type="submission" date="2018-05" db="EMBL/GenBank/DDBJ databases">
        <authorList>
            <person name="Li X."/>
        </authorList>
    </citation>
    <scope>NUCLEOTIDE SEQUENCE [LARGE SCALE GENOMIC DNA]</scope>
    <source>
        <strain evidence="10">YIM 73061</strain>
    </source>
</reference>
<feature type="active site" description="Nucleophile" evidence="7">
    <location>
        <position position="403"/>
    </location>
</feature>
<dbReference type="AlphaFoldDB" id="A0A328ARE1"/>
<keyword evidence="5 7" id="KW-0573">Peptidoglycan synthesis</keyword>
<keyword evidence="6 7" id="KW-0961">Cell wall biogenesis/degradation</keyword>
<dbReference type="PANTHER" id="PTHR41533">
    <property type="entry name" value="L,D-TRANSPEPTIDASE HI_1667-RELATED"/>
    <property type="match status" value="1"/>
</dbReference>
<comment type="similarity">
    <text evidence="2">Belongs to the YkuD family.</text>
</comment>
<comment type="pathway">
    <text evidence="1 7">Cell wall biogenesis; peptidoglycan biosynthesis.</text>
</comment>
<organism evidence="9 10">
    <name type="scientific">Phenylobacterium deserti</name>
    <dbReference type="NCBI Taxonomy" id="1914756"/>
    <lineage>
        <taxon>Bacteria</taxon>
        <taxon>Pseudomonadati</taxon>
        <taxon>Pseudomonadota</taxon>
        <taxon>Alphaproteobacteria</taxon>
        <taxon>Caulobacterales</taxon>
        <taxon>Caulobacteraceae</taxon>
        <taxon>Phenylobacterium</taxon>
    </lineage>
</organism>
<dbReference type="UniPathway" id="UPA00219"/>
<dbReference type="Gene3D" id="1.10.101.10">
    <property type="entry name" value="PGBD-like superfamily/PGBD"/>
    <property type="match status" value="1"/>
</dbReference>
<dbReference type="InterPro" id="IPR036365">
    <property type="entry name" value="PGBD-like_sf"/>
</dbReference>
<dbReference type="GO" id="GO:0009252">
    <property type="term" value="P:peptidoglycan biosynthetic process"/>
    <property type="evidence" value="ECO:0007669"/>
    <property type="project" value="UniProtKB-UniPathway"/>
</dbReference>
<accession>A0A328ARE1</accession>
<dbReference type="Pfam" id="PF01471">
    <property type="entry name" value="PG_binding_1"/>
    <property type="match status" value="1"/>
</dbReference>
<evidence type="ECO:0000256" key="3">
    <source>
        <dbReference type="ARBA" id="ARBA00022679"/>
    </source>
</evidence>
<dbReference type="GO" id="GO:0008360">
    <property type="term" value="P:regulation of cell shape"/>
    <property type="evidence" value="ECO:0007669"/>
    <property type="project" value="UniProtKB-UniRule"/>
</dbReference>
<dbReference type="EMBL" id="QFYR01000001">
    <property type="protein sequence ID" value="RAK57109.1"/>
    <property type="molecule type" value="Genomic_DNA"/>
</dbReference>
<dbReference type="InterPro" id="IPR045380">
    <property type="entry name" value="LD_TPept_scaffold_dom"/>
</dbReference>
<dbReference type="OrthoDB" id="9778545at2"/>
<evidence type="ECO:0000256" key="4">
    <source>
        <dbReference type="ARBA" id="ARBA00022960"/>
    </source>
</evidence>
<evidence type="ECO:0000256" key="5">
    <source>
        <dbReference type="ARBA" id="ARBA00022984"/>
    </source>
</evidence>
<dbReference type="InterPro" id="IPR036366">
    <property type="entry name" value="PGBDSf"/>
</dbReference>
<comment type="caution">
    <text evidence="9">The sequence shown here is derived from an EMBL/GenBank/DDBJ whole genome shotgun (WGS) entry which is preliminary data.</text>
</comment>
<dbReference type="CDD" id="cd16913">
    <property type="entry name" value="YkuD_like"/>
    <property type="match status" value="1"/>
</dbReference>
<dbReference type="Pfam" id="PF20142">
    <property type="entry name" value="Scaffold"/>
    <property type="match status" value="1"/>
</dbReference>
<dbReference type="PANTHER" id="PTHR41533:SF2">
    <property type="entry name" value="BLR7131 PROTEIN"/>
    <property type="match status" value="1"/>
</dbReference>
<dbReference type="Gene3D" id="2.40.440.10">
    <property type="entry name" value="L,D-transpeptidase catalytic domain-like"/>
    <property type="match status" value="1"/>
</dbReference>
<dbReference type="Pfam" id="PF03734">
    <property type="entry name" value="YkuD"/>
    <property type="match status" value="1"/>
</dbReference>
<evidence type="ECO:0000313" key="10">
    <source>
        <dbReference type="Proteomes" id="UP000249725"/>
    </source>
</evidence>
<feature type="domain" description="L,D-TPase catalytic" evidence="8">
    <location>
        <begin position="274"/>
        <end position="431"/>
    </location>
</feature>
<keyword evidence="4 7" id="KW-0133">Cell shape</keyword>
<evidence type="ECO:0000259" key="8">
    <source>
        <dbReference type="PROSITE" id="PS52029"/>
    </source>
</evidence>
<dbReference type="SUPFAM" id="SSF141523">
    <property type="entry name" value="L,D-transpeptidase catalytic domain-like"/>
    <property type="match status" value="1"/>
</dbReference>
<sequence>MRRSGKLAKSYATKAQVRRYGFMIKGYVSRREAFLGAASLSLLAAACSRSTPQDGTIARNDVNNALDVLAKAPEHGFSQDQFSVERIRKLGEDGDTKTRDRLLYAQLVAYGQAQHGRSIPRKAMPADWTLRSEPYDAEASLREAVKAGDFKDWLDQQPPQSDQYKALQSAYLNYLKIVAAGGWPTVPDAGQVTALRQRLAFEDAGLKDQDVNAPFDGALAAAVNRYQALHGLPATGQLDEATLRELNVPAAGRAAQIRANLERLRWLPREEPATRVDVNTAAAVMDYYEGGRHAVHMLAASGKPGDETPMLASSIDTIVLNPPWNVPDGIAQEELYPKQASNPGYFAEHGYEVKDGRVVQKPGPDSALGLVKFDFDNPFAVYLHDTPAKAAFNRTQRAVSHGCVRLAQAVPFARMLVARQQGWSNERVDQVLASGETTHVKLAEKVPVRLIYLTAFPQDGRIAFRPDVYGWDAELLKLLDGTKARTVAAL</sequence>
<feature type="active site" description="Proton donor/acceptor" evidence="7">
    <location>
        <position position="384"/>
    </location>
</feature>
<evidence type="ECO:0000256" key="1">
    <source>
        <dbReference type="ARBA" id="ARBA00004752"/>
    </source>
</evidence>
<dbReference type="InterPro" id="IPR005490">
    <property type="entry name" value="LD_TPept_cat_dom"/>
</dbReference>
<dbReference type="PROSITE" id="PS52029">
    <property type="entry name" value="LD_TPASE"/>
    <property type="match status" value="1"/>
</dbReference>
<protein>
    <submittedName>
        <fullName evidence="9">Murein L,D-transpeptidase</fullName>
    </submittedName>
</protein>
<gene>
    <name evidence="9" type="ORF">DJ018_03900</name>
</gene>
<evidence type="ECO:0000256" key="6">
    <source>
        <dbReference type="ARBA" id="ARBA00023316"/>
    </source>
</evidence>
<dbReference type="Proteomes" id="UP000249725">
    <property type="component" value="Unassembled WGS sequence"/>
</dbReference>
<proteinExistence type="inferred from homology"/>
<dbReference type="InterPro" id="IPR052905">
    <property type="entry name" value="LD-transpeptidase_YkuD-like"/>
</dbReference>